<protein>
    <recommendedName>
        <fullName evidence="1">SET domain-containing protein</fullName>
    </recommendedName>
</protein>
<feature type="domain" description="SET" evidence="1">
    <location>
        <begin position="4"/>
        <end position="104"/>
    </location>
</feature>
<dbReference type="SUPFAM" id="SSF82199">
    <property type="entry name" value="SET domain"/>
    <property type="match status" value="1"/>
</dbReference>
<name>K2AEQ7_9BACT</name>
<dbReference type="Pfam" id="PF00856">
    <property type="entry name" value="SET"/>
    <property type="match status" value="1"/>
</dbReference>
<gene>
    <name evidence="2" type="ORF">ACD_49C00038G0054</name>
</gene>
<evidence type="ECO:0000259" key="1">
    <source>
        <dbReference type="PROSITE" id="PS50280"/>
    </source>
</evidence>
<dbReference type="InterPro" id="IPR001214">
    <property type="entry name" value="SET_dom"/>
</dbReference>
<dbReference type="CDD" id="cd08161">
    <property type="entry name" value="SET"/>
    <property type="match status" value="1"/>
</dbReference>
<proteinExistence type="predicted"/>
<comment type="caution">
    <text evidence="2">The sequence shown here is derived from an EMBL/GenBank/DDBJ whole genome shotgun (WGS) entry which is preliminary data.</text>
</comment>
<dbReference type="EMBL" id="AMFJ01021624">
    <property type="protein sequence ID" value="EKD66520.1"/>
    <property type="molecule type" value="Genomic_DNA"/>
</dbReference>
<reference evidence="2" key="1">
    <citation type="journal article" date="2012" name="Science">
        <title>Fermentation, hydrogen, and sulfur metabolism in multiple uncultivated bacterial phyla.</title>
        <authorList>
            <person name="Wrighton K.C."/>
            <person name="Thomas B.C."/>
            <person name="Sharon I."/>
            <person name="Miller C.S."/>
            <person name="Castelle C.J."/>
            <person name="VerBerkmoes N.C."/>
            <person name="Wilkins M.J."/>
            <person name="Hettich R.L."/>
            <person name="Lipton M.S."/>
            <person name="Williams K.H."/>
            <person name="Long P.E."/>
            <person name="Banfield J.F."/>
        </authorList>
    </citation>
    <scope>NUCLEOTIDE SEQUENCE [LARGE SCALE GENOMIC DNA]</scope>
</reference>
<dbReference type="AlphaFoldDB" id="K2AEQ7"/>
<sequence>MKTDEVIIRQSDIHGKGVFAARDFKSGEIVLRWDKSVILSDKEAEKLSDDEKCYVNFMEGVHIYMQEPEKYVNHSLNANTIAKQFCDIATRDIEKGEEITSNYKLIN</sequence>
<evidence type="ECO:0000313" key="2">
    <source>
        <dbReference type="EMBL" id="EKD66520.1"/>
    </source>
</evidence>
<dbReference type="PROSITE" id="PS50280">
    <property type="entry name" value="SET"/>
    <property type="match status" value="1"/>
</dbReference>
<dbReference type="InterPro" id="IPR046341">
    <property type="entry name" value="SET_dom_sf"/>
</dbReference>
<organism evidence="2">
    <name type="scientific">uncultured bacterium</name>
    <name type="common">gcode 4</name>
    <dbReference type="NCBI Taxonomy" id="1234023"/>
    <lineage>
        <taxon>Bacteria</taxon>
        <taxon>environmental samples</taxon>
    </lineage>
</organism>
<dbReference type="Gene3D" id="2.170.270.10">
    <property type="entry name" value="SET domain"/>
    <property type="match status" value="1"/>
</dbReference>
<accession>K2AEQ7</accession>